<keyword evidence="3" id="KW-1185">Reference proteome</keyword>
<accession>E3NRJ4</accession>
<proteinExistence type="predicted"/>
<evidence type="ECO:0000313" key="2">
    <source>
        <dbReference type="EMBL" id="EFO88068.1"/>
    </source>
</evidence>
<dbReference type="HOGENOM" id="CLU_2742361_0_0_1"/>
<dbReference type="InParanoid" id="E3NRJ4"/>
<evidence type="ECO:0000256" key="1">
    <source>
        <dbReference type="SAM" id="SignalP"/>
    </source>
</evidence>
<feature type="chain" id="PRO_5003178966" evidence="1">
    <location>
        <begin position="20"/>
        <end position="67"/>
    </location>
</feature>
<dbReference type="STRING" id="31234.E3NRJ4"/>
<dbReference type="OrthoDB" id="5859798at2759"/>
<dbReference type="AlphaFoldDB" id="E3NRJ4"/>
<keyword evidence="1" id="KW-0732">Signal</keyword>
<reference evidence="2" key="1">
    <citation type="submission" date="2007-07" db="EMBL/GenBank/DDBJ databases">
        <title>PCAP assembly of the Caenorhabditis remanei genome.</title>
        <authorList>
            <consortium name="The Caenorhabditis remanei Sequencing Consortium"/>
            <person name="Wilson R.K."/>
        </authorList>
    </citation>
    <scope>NUCLEOTIDE SEQUENCE [LARGE SCALE GENOMIC DNA]</scope>
    <source>
        <strain evidence="2">PB4641</strain>
    </source>
</reference>
<dbReference type="Proteomes" id="UP000008281">
    <property type="component" value="Unassembled WGS sequence"/>
</dbReference>
<dbReference type="eggNOG" id="ENOG502RAJP">
    <property type="taxonomic scope" value="Eukaryota"/>
</dbReference>
<name>E3NRJ4_CAERE</name>
<dbReference type="FunCoup" id="E3NRJ4">
    <property type="interactions" value="1752"/>
</dbReference>
<dbReference type="EMBL" id="DS269731">
    <property type="protein sequence ID" value="EFO88068.1"/>
    <property type="molecule type" value="Genomic_DNA"/>
</dbReference>
<gene>
    <name evidence="2" type="ORF">CRE_25999</name>
</gene>
<organism evidence="3">
    <name type="scientific">Caenorhabditis remanei</name>
    <name type="common">Caenorhabditis vulgaris</name>
    <dbReference type="NCBI Taxonomy" id="31234"/>
    <lineage>
        <taxon>Eukaryota</taxon>
        <taxon>Metazoa</taxon>
        <taxon>Ecdysozoa</taxon>
        <taxon>Nematoda</taxon>
        <taxon>Chromadorea</taxon>
        <taxon>Rhabditida</taxon>
        <taxon>Rhabditina</taxon>
        <taxon>Rhabditomorpha</taxon>
        <taxon>Rhabditoidea</taxon>
        <taxon>Rhabditidae</taxon>
        <taxon>Peloderinae</taxon>
        <taxon>Caenorhabditis</taxon>
    </lineage>
</organism>
<sequence>MNLWHLLLLVILFIGTAFTAHLEGSGSGDNVVEEGVLKAQNLLNAIQSDGSGAEVEASGEDVQTFFF</sequence>
<evidence type="ECO:0000313" key="3">
    <source>
        <dbReference type="Proteomes" id="UP000008281"/>
    </source>
</evidence>
<feature type="signal peptide" evidence="1">
    <location>
        <begin position="1"/>
        <end position="19"/>
    </location>
</feature>
<protein>
    <submittedName>
        <fullName evidence="2">Uncharacterized protein</fullName>
    </submittedName>
</protein>